<dbReference type="RefSeq" id="WP_089412060.1">
    <property type="nucleotide sequence ID" value="NZ_FZQA01000003.1"/>
</dbReference>
<dbReference type="PANTHER" id="PTHR30606">
    <property type="entry name" value="LIPID A BIOSYNTHESIS LAUROYL ACYLTRANSFERASE"/>
    <property type="match status" value="1"/>
</dbReference>
<accession>A0A239PS98</accession>
<dbReference type="EMBL" id="FZQA01000003">
    <property type="protein sequence ID" value="SNT73174.1"/>
    <property type="molecule type" value="Genomic_DNA"/>
</dbReference>
<evidence type="ECO:0000256" key="2">
    <source>
        <dbReference type="ARBA" id="ARBA00022475"/>
    </source>
</evidence>
<evidence type="ECO:0000256" key="1">
    <source>
        <dbReference type="ARBA" id="ARBA00004533"/>
    </source>
</evidence>
<keyword evidence="6" id="KW-0012">Acyltransferase</keyword>
<evidence type="ECO:0000256" key="3">
    <source>
        <dbReference type="ARBA" id="ARBA00022519"/>
    </source>
</evidence>
<evidence type="ECO:0000256" key="5">
    <source>
        <dbReference type="ARBA" id="ARBA00023136"/>
    </source>
</evidence>
<feature type="region of interest" description="Disordered" evidence="7">
    <location>
        <begin position="1"/>
        <end position="21"/>
    </location>
</feature>
<dbReference type="OrthoDB" id="9801955at2"/>
<keyword evidence="4 8" id="KW-0808">Transferase</keyword>
<dbReference type="GO" id="GO:0016746">
    <property type="term" value="F:acyltransferase activity"/>
    <property type="evidence" value="ECO:0007669"/>
    <property type="project" value="UniProtKB-KW"/>
</dbReference>
<name>A0A239PS98_9PROT</name>
<keyword evidence="2" id="KW-1003">Cell membrane</keyword>
<dbReference type="GO" id="GO:0005886">
    <property type="term" value="C:plasma membrane"/>
    <property type="evidence" value="ECO:0007669"/>
    <property type="project" value="UniProtKB-SubCell"/>
</dbReference>
<sequence>MTRSSLDVAEETPLPAPRSNRPATIGHRIEYAATRFLFFLFGLIGVDRASALAGGFTRFVGPKLRRISARGEENLRRAFPDWSENAVRRAVAGVWENLGRTAAEFAHLDRFDPFAPDSRVEIVGAERLRAVAAGAGPAIFVSGHFANWEVMSVALKAAGVDYAVVYRAANNPLVDALIIETRARVMSRHQIPKGKRGARALVEALRAGRSLAMLVDQKLNDGIAVPFMGRPAMTTPAPARLALKFGAPVIPMGIERLAGARFRLTVYDPIAHAPTGDLAEDVRSLTILINEALEARIRARPEQWLWLHRRWPKDDGAPA</sequence>
<gene>
    <name evidence="8" type="ORF">SAMN06297382_1571</name>
</gene>
<evidence type="ECO:0000256" key="6">
    <source>
        <dbReference type="ARBA" id="ARBA00023315"/>
    </source>
</evidence>
<reference evidence="8 9" key="1">
    <citation type="submission" date="2017-07" db="EMBL/GenBank/DDBJ databases">
        <authorList>
            <person name="Sun Z.S."/>
            <person name="Albrecht U."/>
            <person name="Echele G."/>
            <person name="Lee C.C."/>
        </authorList>
    </citation>
    <scope>NUCLEOTIDE SEQUENCE [LARGE SCALE GENOMIC DNA]</scope>
    <source>
        <strain evidence="8 9">CGMCC 1.12710</strain>
    </source>
</reference>
<protein>
    <submittedName>
        <fullName evidence="8">KDO2-lipid IV(A) lauroyltransferase</fullName>
    </submittedName>
</protein>
<dbReference type="Pfam" id="PF03279">
    <property type="entry name" value="Lip_A_acyltrans"/>
    <property type="match status" value="1"/>
</dbReference>
<dbReference type="CDD" id="cd07984">
    <property type="entry name" value="LPLAT_LABLAT-like"/>
    <property type="match status" value="1"/>
</dbReference>
<evidence type="ECO:0000256" key="4">
    <source>
        <dbReference type="ARBA" id="ARBA00022679"/>
    </source>
</evidence>
<comment type="subcellular location">
    <subcellularLocation>
        <location evidence="1">Cell inner membrane</location>
    </subcellularLocation>
</comment>
<evidence type="ECO:0000313" key="8">
    <source>
        <dbReference type="EMBL" id="SNT73174.1"/>
    </source>
</evidence>
<keyword evidence="9" id="KW-1185">Reference proteome</keyword>
<dbReference type="PANTHER" id="PTHR30606:SF9">
    <property type="entry name" value="LIPID A BIOSYNTHESIS LAUROYLTRANSFERASE"/>
    <property type="match status" value="1"/>
</dbReference>
<keyword evidence="3" id="KW-0997">Cell inner membrane</keyword>
<evidence type="ECO:0000313" key="9">
    <source>
        <dbReference type="Proteomes" id="UP000198346"/>
    </source>
</evidence>
<evidence type="ECO:0000256" key="7">
    <source>
        <dbReference type="SAM" id="MobiDB-lite"/>
    </source>
</evidence>
<dbReference type="Proteomes" id="UP000198346">
    <property type="component" value="Unassembled WGS sequence"/>
</dbReference>
<dbReference type="InterPro" id="IPR004960">
    <property type="entry name" value="LipA_acyltrans"/>
</dbReference>
<dbReference type="AlphaFoldDB" id="A0A239PS98"/>
<organism evidence="8 9">
    <name type="scientific">Amphiplicatus metriothermophilus</name>
    <dbReference type="NCBI Taxonomy" id="1519374"/>
    <lineage>
        <taxon>Bacteria</taxon>
        <taxon>Pseudomonadati</taxon>
        <taxon>Pseudomonadota</taxon>
        <taxon>Alphaproteobacteria</taxon>
        <taxon>Parvularculales</taxon>
        <taxon>Parvularculaceae</taxon>
        <taxon>Amphiplicatus</taxon>
    </lineage>
</organism>
<proteinExistence type="predicted"/>
<dbReference type="GO" id="GO:0009247">
    <property type="term" value="P:glycolipid biosynthetic process"/>
    <property type="evidence" value="ECO:0007669"/>
    <property type="project" value="UniProtKB-ARBA"/>
</dbReference>
<keyword evidence="5" id="KW-0472">Membrane</keyword>